<dbReference type="Gene3D" id="2.170.270.10">
    <property type="entry name" value="SET domain"/>
    <property type="match status" value="1"/>
</dbReference>
<gene>
    <name evidence="2" type="ORF">DL546_000066</name>
</gene>
<dbReference type="InterPro" id="IPR046341">
    <property type="entry name" value="SET_dom_sf"/>
</dbReference>
<proteinExistence type="predicted"/>
<evidence type="ECO:0000313" key="2">
    <source>
        <dbReference type="EMBL" id="RKU42975.1"/>
    </source>
</evidence>
<dbReference type="InterPro" id="IPR001214">
    <property type="entry name" value="SET_dom"/>
</dbReference>
<dbReference type="OrthoDB" id="265717at2759"/>
<name>A0A420Y523_9PEZI</name>
<comment type="caution">
    <text evidence="2">The sequence shown here is derived from an EMBL/GenBank/DDBJ whole genome shotgun (WGS) entry which is preliminary data.</text>
</comment>
<dbReference type="AlphaFoldDB" id="A0A420Y523"/>
<dbReference type="InterPro" id="IPR053185">
    <property type="entry name" value="SET_domain_protein"/>
</dbReference>
<dbReference type="PROSITE" id="PS50280">
    <property type="entry name" value="SET"/>
    <property type="match status" value="1"/>
</dbReference>
<dbReference type="EMBL" id="QVQW01000048">
    <property type="protein sequence ID" value="RKU42975.1"/>
    <property type="molecule type" value="Genomic_DNA"/>
</dbReference>
<evidence type="ECO:0000313" key="3">
    <source>
        <dbReference type="Proteomes" id="UP000275385"/>
    </source>
</evidence>
<dbReference type="STRING" id="177199.A0A420Y523"/>
<evidence type="ECO:0000259" key="1">
    <source>
        <dbReference type="PROSITE" id="PS50280"/>
    </source>
</evidence>
<keyword evidence="3" id="KW-1185">Reference proteome</keyword>
<dbReference type="Pfam" id="PF00856">
    <property type="entry name" value="SET"/>
    <property type="match status" value="1"/>
</dbReference>
<dbReference type="SMART" id="SM00317">
    <property type="entry name" value="SET"/>
    <property type="match status" value="1"/>
</dbReference>
<accession>A0A420Y523</accession>
<protein>
    <recommendedName>
        <fullName evidence="1">SET domain-containing protein</fullName>
    </recommendedName>
</protein>
<dbReference type="SUPFAM" id="SSF82199">
    <property type="entry name" value="SET domain"/>
    <property type="match status" value="1"/>
</dbReference>
<reference evidence="2 3" key="1">
    <citation type="submission" date="2018-08" db="EMBL/GenBank/DDBJ databases">
        <title>Draft genome of the lignicolous fungus Coniochaeta pulveracea.</title>
        <authorList>
            <person name="Borstlap C.J."/>
            <person name="De Witt R.N."/>
            <person name="Botha A."/>
            <person name="Volschenk H."/>
        </authorList>
    </citation>
    <scope>NUCLEOTIDE SEQUENCE [LARGE SCALE GENOMIC DNA]</scope>
    <source>
        <strain evidence="2 3">CAB683</strain>
    </source>
</reference>
<feature type="domain" description="SET" evidence="1">
    <location>
        <begin position="194"/>
        <end position="334"/>
    </location>
</feature>
<sequence>MGRADETRCHEAGFDLVPRLSRNDLDLALWDMFIANIWRIYGDAGAYRLQTTYSCIKFYADNGLVLPFDGWKFLRFSSKIRGFSRYGDGERLLPTFGGEPPLPSNEPVPVYMIEAQTYLQKVVGLARAVFGTRARAWDTRSGTMGFYAADAAVRSIEAYYQSYIPRYLLAGPVQDDASSDSSIGSCCSWPPAEEAICSITDVPGKGLGVVARLDIPRGSRIVCERPFLTIPAYLPVSAILQEVKVSLKAFSKTKQREFFSFHNACVGAHNPLVGIFCTNRFRCGPESCMFTTVSRLTHSCIPNSVCKWNPEEGHMTVHAIRPIQAGEVITIMYLTPIDSSSDDVKASEKCSMVDGSAFSMVSATSDVRQQRLMKSFGFECDCPICSQPPSDLWFSDLRRRRMQRNPSTKYSDYGDSTKDAKTCLAACRRLHDLLWEEYGGEKRVAPYIHAVFADAFKICIAHGDEVRAAAFAELRYQALLICEGDDSPTVAGARHLSQYPEEANMYLDYGTGWESDRTQIPTWEFEDEEVLSWVWREGKYNK</sequence>
<dbReference type="Proteomes" id="UP000275385">
    <property type="component" value="Unassembled WGS sequence"/>
</dbReference>
<dbReference type="CDD" id="cd20071">
    <property type="entry name" value="SET_SMYD"/>
    <property type="match status" value="1"/>
</dbReference>
<dbReference type="PANTHER" id="PTHR47332">
    <property type="entry name" value="SET DOMAIN-CONTAINING PROTEIN 5"/>
    <property type="match status" value="1"/>
</dbReference>
<dbReference type="PANTHER" id="PTHR47332:SF4">
    <property type="entry name" value="SET DOMAIN-CONTAINING PROTEIN 5"/>
    <property type="match status" value="1"/>
</dbReference>
<organism evidence="2 3">
    <name type="scientific">Coniochaeta pulveracea</name>
    <dbReference type="NCBI Taxonomy" id="177199"/>
    <lineage>
        <taxon>Eukaryota</taxon>
        <taxon>Fungi</taxon>
        <taxon>Dikarya</taxon>
        <taxon>Ascomycota</taxon>
        <taxon>Pezizomycotina</taxon>
        <taxon>Sordariomycetes</taxon>
        <taxon>Sordariomycetidae</taxon>
        <taxon>Coniochaetales</taxon>
        <taxon>Coniochaetaceae</taxon>
        <taxon>Coniochaeta</taxon>
    </lineage>
</organism>